<evidence type="ECO:0000313" key="1">
    <source>
        <dbReference type="EMBL" id="QVM82937.1"/>
    </source>
</evidence>
<dbReference type="RefSeq" id="WP_213502222.1">
    <property type="nucleotide sequence ID" value="NZ_CP054856.1"/>
</dbReference>
<name>A0ABX8E1E0_9SPHN</name>
<protein>
    <submittedName>
        <fullName evidence="1">Uncharacterized protein</fullName>
    </submittedName>
</protein>
<accession>A0ABX8E1E0</accession>
<gene>
    <name evidence="1" type="ORF">HT578_03750</name>
</gene>
<dbReference type="EMBL" id="CP054856">
    <property type="protein sequence ID" value="QVM82937.1"/>
    <property type="molecule type" value="Genomic_DNA"/>
</dbReference>
<keyword evidence="2" id="KW-1185">Reference proteome</keyword>
<sequence>MAFTASFEIKLGAGDKGDVTIGAGAAEAATDQMTLNIDATKMSKGEALLLVEKLGHAISAADWPVNA</sequence>
<evidence type="ECO:0000313" key="2">
    <source>
        <dbReference type="Proteomes" id="UP000677126"/>
    </source>
</evidence>
<organism evidence="1 2">
    <name type="scientific">Novosphingobium decolorationis</name>
    <dbReference type="NCBI Taxonomy" id="2698673"/>
    <lineage>
        <taxon>Bacteria</taxon>
        <taxon>Pseudomonadati</taxon>
        <taxon>Pseudomonadota</taxon>
        <taxon>Alphaproteobacteria</taxon>
        <taxon>Sphingomonadales</taxon>
        <taxon>Sphingomonadaceae</taxon>
        <taxon>Novosphingobium</taxon>
    </lineage>
</organism>
<reference evidence="1 2" key="1">
    <citation type="journal article" date="2021" name="Int. J. Syst. Evol. Microbiol.">
        <title>Novosphingobium decolorationis sp. nov., an aniline blue-decolourizing bacterium isolated from East Pacific sediment.</title>
        <authorList>
            <person name="Chen X."/>
            <person name="Dong B."/>
            <person name="Chen T."/>
            <person name="Ren N."/>
            <person name="Wang J."/>
            <person name="Xu Y."/>
            <person name="Yang J."/>
            <person name="Zhu S."/>
            <person name="Chen J."/>
        </authorList>
    </citation>
    <scope>NUCLEOTIDE SEQUENCE [LARGE SCALE GENOMIC DNA]</scope>
    <source>
        <strain evidence="1 2">502str22</strain>
    </source>
</reference>
<dbReference type="Proteomes" id="UP000677126">
    <property type="component" value="Chromosome"/>
</dbReference>
<proteinExistence type="predicted"/>